<reference evidence="2 3" key="1">
    <citation type="submission" date="2016-10" db="EMBL/GenBank/DDBJ databases">
        <authorList>
            <person name="de Groot N.N."/>
        </authorList>
    </citation>
    <scope>NUCLEOTIDE SEQUENCE [LARGE SCALE GENOMIC DNA]</scope>
    <source>
        <strain evidence="2 3">DSM 21019</strain>
    </source>
</reference>
<protein>
    <submittedName>
        <fullName evidence="2">Uncharacterized protein</fullName>
    </submittedName>
</protein>
<keyword evidence="1" id="KW-0812">Transmembrane</keyword>
<sequence>MEADQNNWDWKSLMADATEKAPEGFSKGVMDKIQALPEASSPITEEISVAPLLSKRTLYWVAGWFGLLLFGGIYYSQGDSLLSAVSNPLEDQFSRVLAYTESFQIPSWDLPGLPSSYGWAGLAFMFFAMISIYRIQKMAQQHLSFYK</sequence>
<dbReference type="AlphaFoldDB" id="A0A1I6FNP4"/>
<dbReference type="EMBL" id="FOYQ01000001">
    <property type="protein sequence ID" value="SFR31570.1"/>
    <property type="molecule type" value="Genomic_DNA"/>
</dbReference>
<feature type="transmembrane region" description="Helical" evidence="1">
    <location>
        <begin position="57"/>
        <end position="75"/>
    </location>
</feature>
<evidence type="ECO:0000313" key="3">
    <source>
        <dbReference type="Proteomes" id="UP000199534"/>
    </source>
</evidence>
<dbReference type="STRING" id="400055.SAMN04490243_0278"/>
<name>A0A1I6FNP4_9FLAO</name>
<gene>
    <name evidence="2" type="ORF">SAMN04490243_0278</name>
</gene>
<proteinExistence type="predicted"/>
<organism evidence="2 3">
    <name type="scientific">Robiginitalea myxolifaciens</name>
    <dbReference type="NCBI Taxonomy" id="400055"/>
    <lineage>
        <taxon>Bacteria</taxon>
        <taxon>Pseudomonadati</taxon>
        <taxon>Bacteroidota</taxon>
        <taxon>Flavobacteriia</taxon>
        <taxon>Flavobacteriales</taxon>
        <taxon>Flavobacteriaceae</taxon>
        <taxon>Robiginitalea</taxon>
    </lineage>
</organism>
<accession>A0A1I6FNP4</accession>
<keyword evidence="3" id="KW-1185">Reference proteome</keyword>
<feature type="transmembrane region" description="Helical" evidence="1">
    <location>
        <begin position="116"/>
        <end position="135"/>
    </location>
</feature>
<dbReference type="RefSeq" id="WP_092980082.1">
    <property type="nucleotide sequence ID" value="NZ_FOYQ01000001.1"/>
</dbReference>
<keyword evidence="1" id="KW-1133">Transmembrane helix</keyword>
<evidence type="ECO:0000313" key="2">
    <source>
        <dbReference type="EMBL" id="SFR31570.1"/>
    </source>
</evidence>
<evidence type="ECO:0000256" key="1">
    <source>
        <dbReference type="SAM" id="Phobius"/>
    </source>
</evidence>
<dbReference type="Proteomes" id="UP000199534">
    <property type="component" value="Unassembled WGS sequence"/>
</dbReference>
<keyword evidence="1" id="KW-0472">Membrane</keyword>